<name>A0A1W1VPZ1_9FIRM</name>
<dbReference type="InterPro" id="IPR014578">
    <property type="entry name" value="Pesterase_CT488"/>
</dbReference>
<dbReference type="EMBL" id="LT838272">
    <property type="protein sequence ID" value="SMB95406.1"/>
    <property type="molecule type" value="Genomic_DNA"/>
</dbReference>
<dbReference type="Pfam" id="PF00149">
    <property type="entry name" value="Metallophos"/>
    <property type="match status" value="1"/>
</dbReference>
<dbReference type="OrthoDB" id="8610138at2"/>
<protein>
    <recommendedName>
        <fullName evidence="1">Calcineurin-like phosphoesterase domain-containing protein</fullName>
    </recommendedName>
</protein>
<evidence type="ECO:0000313" key="3">
    <source>
        <dbReference type="Proteomes" id="UP000192569"/>
    </source>
</evidence>
<dbReference type="GO" id="GO:0016787">
    <property type="term" value="F:hydrolase activity"/>
    <property type="evidence" value="ECO:0007669"/>
    <property type="project" value="InterPro"/>
</dbReference>
<gene>
    <name evidence="2" type="ORF">SAMN00808754_1236</name>
</gene>
<dbReference type="InterPro" id="IPR051158">
    <property type="entry name" value="Metallophosphoesterase_sf"/>
</dbReference>
<dbReference type="Proteomes" id="UP000192569">
    <property type="component" value="Chromosome I"/>
</dbReference>
<dbReference type="RefSeq" id="WP_084664838.1">
    <property type="nucleotide sequence ID" value="NZ_LT838272.1"/>
</dbReference>
<dbReference type="PANTHER" id="PTHR31302">
    <property type="entry name" value="TRANSMEMBRANE PROTEIN WITH METALLOPHOSPHOESTERASE DOMAIN-RELATED"/>
    <property type="match status" value="1"/>
</dbReference>
<dbReference type="InterPro" id="IPR029052">
    <property type="entry name" value="Metallo-depent_PP-like"/>
</dbReference>
<evidence type="ECO:0000259" key="1">
    <source>
        <dbReference type="Pfam" id="PF00149"/>
    </source>
</evidence>
<dbReference type="STRING" id="698762.SAMN00808754_1236"/>
<accession>A0A1W1VPZ1</accession>
<organism evidence="2 3">
    <name type="scientific">Thermanaeromonas toyohensis ToBE</name>
    <dbReference type="NCBI Taxonomy" id="698762"/>
    <lineage>
        <taxon>Bacteria</taxon>
        <taxon>Bacillati</taxon>
        <taxon>Bacillota</taxon>
        <taxon>Clostridia</taxon>
        <taxon>Neomoorellales</taxon>
        <taxon>Neomoorellaceae</taxon>
        <taxon>Thermanaeromonas</taxon>
    </lineage>
</organism>
<dbReference type="PANTHER" id="PTHR31302:SF22">
    <property type="entry name" value="PHOSPHOESTERASE"/>
    <property type="match status" value="1"/>
</dbReference>
<proteinExistence type="predicted"/>
<sequence>MALYALGDLHLGRDMSIFGPEWQNHEQRIVEEWKEQVRPEDTVYLLGDLSWAMRLEEALPHLKLIKSLPGRKRLLKGNHDYWWQTEKKMRAAILDEDFSLLKPEVVEGVAICGTRGWLVPEHPLFNPETDERVYRRELIRLERALTDLLSVRQDGEPIVVMFHFPPALPGVFTGFIELMLKYGVSRCYYAHLHGPDRWKALEGLHWGIEFHLVSGDHVAFRPVPIYTQALPS</sequence>
<dbReference type="AlphaFoldDB" id="A0A1W1VPZ1"/>
<dbReference type="SUPFAM" id="SSF56300">
    <property type="entry name" value="Metallo-dependent phosphatases"/>
    <property type="match status" value="1"/>
</dbReference>
<reference evidence="2 3" key="1">
    <citation type="submission" date="2017-04" db="EMBL/GenBank/DDBJ databases">
        <authorList>
            <person name="Afonso C.L."/>
            <person name="Miller P.J."/>
            <person name="Scott M.A."/>
            <person name="Spackman E."/>
            <person name="Goraichik I."/>
            <person name="Dimitrov K.M."/>
            <person name="Suarez D.L."/>
            <person name="Swayne D.E."/>
        </authorList>
    </citation>
    <scope>NUCLEOTIDE SEQUENCE [LARGE SCALE GENOMIC DNA]</scope>
    <source>
        <strain evidence="2 3">ToBE</strain>
    </source>
</reference>
<feature type="domain" description="Calcineurin-like phosphoesterase" evidence="1">
    <location>
        <begin position="3"/>
        <end position="195"/>
    </location>
</feature>
<evidence type="ECO:0000313" key="2">
    <source>
        <dbReference type="EMBL" id="SMB95406.1"/>
    </source>
</evidence>
<keyword evidence="3" id="KW-1185">Reference proteome</keyword>
<dbReference type="Gene3D" id="3.60.21.10">
    <property type="match status" value="1"/>
</dbReference>
<dbReference type="PIRSF" id="PIRSF033094">
    <property type="entry name" value="Pesterase_CT488"/>
    <property type="match status" value="1"/>
</dbReference>
<dbReference type="InterPro" id="IPR004843">
    <property type="entry name" value="Calcineurin-like_PHP"/>
</dbReference>